<dbReference type="Pfam" id="PF00955">
    <property type="entry name" value="HCO3_cotransp"/>
    <property type="match status" value="1"/>
</dbReference>
<evidence type="ECO:0000256" key="8">
    <source>
        <dbReference type="ARBA" id="ARBA00023136"/>
    </source>
</evidence>
<comment type="subcellular location">
    <subcellularLocation>
        <location evidence="1">Cell membrane</location>
        <topology evidence="1">Multi-pass membrane protein</topology>
    </subcellularLocation>
    <subcellularLocation>
        <location evidence="9">Membrane</location>
        <topology evidence="9">Multi-pass membrane protein</topology>
    </subcellularLocation>
</comment>
<feature type="transmembrane region" description="Helical" evidence="9">
    <location>
        <begin position="1132"/>
        <end position="1151"/>
    </location>
</feature>
<dbReference type="RefSeq" id="XP_058987888.1">
    <property type="nucleotide sequence ID" value="XM_059131905.1"/>
</dbReference>
<keyword evidence="13" id="KW-1185">Reference proteome</keyword>
<feature type="transmembrane region" description="Helical" evidence="9">
    <location>
        <begin position="1007"/>
        <end position="1025"/>
    </location>
</feature>
<feature type="transmembrane region" description="Helical" evidence="9">
    <location>
        <begin position="957"/>
        <end position="977"/>
    </location>
</feature>
<name>A0ABM3VQ06_MUSDO</name>
<organism evidence="13 15">
    <name type="scientific">Musca domestica</name>
    <name type="common">House fly</name>
    <dbReference type="NCBI Taxonomy" id="7370"/>
    <lineage>
        <taxon>Eukaryota</taxon>
        <taxon>Metazoa</taxon>
        <taxon>Ecdysozoa</taxon>
        <taxon>Arthropoda</taxon>
        <taxon>Hexapoda</taxon>
        <taxon>Insecta</taxon>
        <taxon>Pterygota</taxon>
        <taxon>Neoptera</taxon>
        <taxon>Endopterygota</taxon>
        <taxon>Diptera</taxon>
        <taxon>Brachycera</taxon>
        <taxon>Muscomorpha</taxon>
        <taxon>Muscoidea</taxon>
        <taxon>Muscidae</taxon>
        <taxon>Musca</taxon>
    </lineage>
</organism>
<evidence type="ECO:0000259" key="12">
    <source>
        <dbReference type="Pfam" id="PF07565"/>
    </source>
</evidence>
<gene>
    <name evidence="14 15" type="primary">LOC101895719</name>
</gene>
<comment type="similarity">
    <text evidence="2 9">Belongs to the anion exchanger (TC 2.A.31) family.</text>
</comment>
<feature type="transmembrane region" description="Helical" evidence="9">
    <location>
        <begin position="717"/>
        <end position="739"/>
    </location>
</feature>
<dbReference type="Gene3D" id="1.10.287.570">
    <property type="entry name" value="Helical hairpin bin"/>
    <property type="match status" value="1"/>
</dbReference>
<feature type="transmembrane region" description="Helical" evidence="9">
    <location>
        <begin position="751"/>
        <end position="782"/>
    </location>
</feature>
<feature type="compositionally biased region" description="Polar residues" evidence="10">
    <location>
        <begin position="147"/>
        <end position="159"/>
    </location>
</feature>
<keyword evidence="6 9" id="KW-1133">Transmembrane helix</keyword>
<evidence type="ECO:0000256" key="10">
    <source>
        <dbReference type="SAM" id="MobiDB-lite"/>
    </source>
</evidence>
<dbReference type="InterPro" id="IPR016152">
    <property type="entry name" value="PTrfase/Anion_transptr"/>
</dbReference>
<dbReference type="PANTHER" id="PTHR11453">
    <property type="entry name" value="ANION EXCHANGE PROTEIN"/>
    <property type="match status" value="1"/>
</dbReference>
<evidence type="ECO:0000256" key="3">
    <source>
        <dbReference type="ARBA" id="ARBA00022448"/>
    </source>
</evidence>
<evidence type="ECO:0000256" key="9">
    <source>
        <dbReference type="RuleBase" id="RU362035"/>
    </source>
</evidence>
<feature type="transmembrane region" description="Helical" evidence="9">
    <location>
        <begin position="802"/>
        <end position="822"/>
    </location>
</feature>
<dbReference type="Pfam" id="PF07565">
    <property type="entry name" value="Band_3_cyto"/>
    <property type="match status" value="1"/>
</dbReference>
<feature type="domain" description="Bicarbonate transporter-like transmembrane" evidence="11">
    <location>
        <begin position="688"/>
        <end position="1233"/>
    </location>
</feature>
<evidence type="ECO:0000256" key="1">
    <source>
        <dbReference type="ARBA" id="ARBA00004651"/>
    </source>
</evidence>
<feature type="transmembrane region" description="Helical" evidence="9">
    <location>
        <begin position="1202"/>
        <end position="1222"/>
    </location>
</feature>
<keyword evidence="3 9" id="KW-0813">Transport</keyword>
<dbReference type="PRINTS" id="PR01231">
    <property type="entry name" value="HCO3TRNSPORT"/>
</dbReference>
<evidence type="ECO:0000256" key="6">
    <source>
        <dbReference type="ARBA" id="ARBA00022989"/>
    </source>
</evidence>
<evidence type="ECO:0000256" key="4">
    <source>
        <dbReference type="ARBA" id="ARBA00022475"/>
    </source>
</evidence>
<dbReference type="InterPro" id="IPR003020">
    <property type="entry name" value="HCO3_transpt_euk"/>
</dbReference>
<feature type="compositionally biased region" description="Basic and acidic residues" evidence="10">
    <location>
        <begin position="180"/>
        <end position="192"/>
    </location>
</feature>
<evidence type="ECO:0000256" key="7">
    <source>
        <dbReference type="ARBA" id="ARBA00023065"/>
    </source>
</evidence>
<dbReference type="SUPFAM" id="SSF55804">
    <property type="entry name" value="Phoshotransferase/anion transport protein"/>
    <property type="match status" value="1"/>
</dbReference>
<accession>A0ABM3VQ06</accession>
<dbReference type="RefSeq" id="XP_058987887.1">
    <property type="nucleotide sequence ID" value="XM_059131904.1"/>
</dbReference>
<sequence length="1252" mass="140218">MSFSGQGSSGDSNVRKLSFLGFSTKKSSGNEDPNEVHLDSEMEKVFAGPSALKEKFDVTTFQDSVHPIPGSFKNINSANRKNLPGELNIEEQNEYEQGNEATNAQNYDDIPEDYPLVSERAGHGDHSDNSTDEKRVQFGKKKASVVTPPSLSYDEQPNDNIHERKRRKSRIQYYRQRKFSHQDSVEAKKVTEENGDAGNHKISAPEDASLEEADLNELRSHRSDDPRALRRHKIHHSSIKLRELPQISVAGLQQQAKKEFDHSPHEIFVQLDELMGSGEDREWKETARWIKYEEDVQEGSDRWGKAHVSSLSFHSLLNLRRCLETGVVLLDLNEKDLPAVAYRVVEQMVVDDLIHTDDKPAVLRSLLLRHRHVNEHQSGFPFTKRKYNSYTSLQLLLLGSENNNQQQLQLQQRIRINASNAPARRSICETLSAPPATAVTIEASCRRHSTLSYMGNLSGDDKKIKIMPALEIGGSKKSNDLKIDMKDDMYSSSQEDLKKLQNDTILKRIPQGAEATTVLVGAVDFLEQPTIAFLRLAEGVPMPSLTEVPIPVRFMFILLGPPNYDLDYHEVGRAIATLMANESFHGIAYTADDRKDLLSAINEFLDDSIVLPPGNWDRHDLLPFEELKAKKDWIRSRKTKALQNKKEQKEKQINNIGTDLISALVEKKPDDDDDDEKKKPSPLEKTHRLWGGLRNDLKRRLPMYRSDILDGLNTETLAATIFMYFACLSTAITFGGLASDKTHNLIGISETLLSASVVGVIFHSLAGQPLVIIGTTGPLLLFDEALNNFCKENGISFLTIRAYIGIWLAVISILVSAFEGSVYVRLLTRFTQEIFSALITLIYIVETIMKLVSVYKKHPLLADYNLPPPTMVGSSPLDRGNETVLGLEDSSSLEGANLTTNANTTVDYGSLSPLNMPNTALFCTILTLGTFTVAYYLKLFRNSHFLGRNARRALGDFGVPISITIFVMVDYFIPQVYTEKLSVPEGISPSDPVNRGWLVSLGPVETWLPFMAGIPALLVYILIFMESHISELIVDKPERGLKKGSGLHFDIVLLCCLNMLCGFFGMPWHCAATVRSVAHVSALTIMSRTHAPGESPRIIDVKEQRLSGFFVSLMIGLSVTMAPLLRLIPMAVLFGVFLYMGVASMSGVQFFDRVRLFFMPVKHYPPTPYVKKVPTWKMHLFTTIQVLCLAVLWAVKSSKISLAFPFFLVMMVPIRMKLAAMYKPHEIAALDGSEAQADEDEPDFYEEATIPA</sequence>
<evidence type="ECO:0000313" key="13">
    <source>
        <dbReference type="Proteomes" id="UP001652621"/>
    </source>
</evidence>
<evidence type="ECO:0000259" key="11">
    <source>
        <dbReference type="Pfam" id="PF00955"/>
    </source>
</evidence>
<keyword evidence="4" id="KW-1003">Cell membrane</keyword>
<feature type="compositionally biased region" description="Basic and acidic residues" evidence="10">
    <location>
        <begin position="120"/>
        <end position="136"/>
    </location>
</feature>
<evidence type="ECO:0000313" key="14">
    <source>
        <dbReference type="RefSeq" id="XP_058987887.1"/>
    </source>
</evidence>
<feature type="transmembrane region" description="Helical" evidence="9">
    <location>
        <begin position="1106"/>
        <end position="1125"/>
    </location>
</feature>
<dbReference type="Proteomes" id="UP001652621">
    <property type="component" value="Unplaced"/>
</dbReference>
<feature type="transmembrane region" description="Helical" evidence="9">
    <location>
        <begin position="919"/>
        <end position="937"/>
    </location>
</feature>
<feature type="transmembrane region" description="Helical" evidence="9">
    <location>
        <begin position="1176"/>
        <end position="1195"/>
    </location>
</feature>
<feature type="region of interest" description="Disordered" evidence="10">
    <location>
        <begin position="64"/>
        <end position="209"/>
    </location>
</feature>
<dbReference type="PANTHER" id="PTHR11453:SF47">
    <property type="entry name" value="ANION EXCHANGE PROTEIN"/>
    <property type="match status" value="1"/>
</dbReference>
<evidence type="ECO:0000256" key="2">
    <source>
        <dbReference type="ARBA" id="ARBA00010993"/>
    </source>
</evidence>
<dbReference type="NCBIfam" id="TIGR00834">
    <property type="entry name" value="ae"/>
    <property type="match status" value="1"/>
</dbReference>
<feature type="transmembrane region" description="Helical" evidence="9">
    <location>
        <begin position="834"/>
        <end position="855"/>
    </location>
</feature>
<dbReference type="GeneID" id="101895719"/>
<reference evidence="14 15" key="1">
    <citation type="submission" date="2025-05" db="UniProtKB">
        <authorList>
            <consortium name="RefSeq"/>
        </authorList>
    </citation>
    <scope>IDENTIFICATION</scope>
    <source>
        <strain evidence="14 15">Aabys</strain>
        <tissue evidence="14 15">Whole body</tissue>
    </source>
</reference>
<keyword evidence="5 9" id="KW-0812">Transmembrane</keyword>
<feature type="transmembrane region" description="Helical" evidence="9">
    <location>
        <begin position="1046"/>
        <end position="1066"/>
    </location>
</feature>
<feature type="compositionally biased region" description="Polar residues" evidence="10">
    <location>
        <begin position="95"/>
        <end position="106"/>
    </location>
</feature>
<keyword evidence="7 9" id="KW-0406">Ion transport</keyword>
<evidence type="ECO:0000313" key="15">
    <source>
        <dbReference type="RefSeq" id="XP_058987888.1"/>
    </source>
</evidence>
<evidence type="ECO:0000256" key="5">
    <source>
        <dbReference type="ARBA" id="ARBA00022692"/>
    </source>
</evidence>
<feature type="domain" description="Band 3 cytoplasmic" evidence="12">
    <location>
        <begin position="265"/>
        <end position="617"/>
    </location>
</feature>
<feature type="compositionally biased region" description="Basic residues" evidence="10">
    <location>
        <begin position="163"/>
        <end position="179"/>
    </location>
</feature>
<dbReference type="InterPro" id="IPR011531">
    <property type="entry name" value="HCO3_transpt-like_TM_dom"/>
</dbReference>
<keyword evidence="8 9" id="KW-0472">Membrane</keyword>
<protein>
    <recommendedName>
        <fullName evidence="9">Anion exchange protein</fullName>
    </recommendedName>
</protein>
<proteinExistence type="inferred from homology"/>
<dbReference type="InterPro" id="IPR013769">
    <property type="entry name" value="Band3_cytoplasmic_dom"/>
</dbReference>
<dbReference type="Gene3D" id="3.40.930.10">
    <property type="entry name" value="Mannitol-specific EII, Chain A"/>
    <property type="match status" value="1"/>
</dbReference>